<feature type="region of interest" description="Disordered" evidence="1">
    <location>
        <begin position="1"/>
        <end position="20"/>
    </location>
</feature>
<sequence length="139" mass="15042">MDTSLTIRPPSVAPMGDHGRPVAVEAPAVPTVLPEHQTVAALGASNSTSTDPDLGQNGNPPSQEQPLAAQMRQAAEQTTRVLILNPETREVIFRVIDSRSRQVLRQVPDEALLRMRAYNKALEEGKSAADVMMHADLQV</sequence>
<feature type="compositionally biased region" description="Polar residues" evidence="1">
    <location>
        <begin position="44"/>
        <end position="65"/>
    </location>
</feature>
<dbReference type="EMBL" id="JBHUIW010000025">
    <property type="protein sequence ID" value="MFD2184216.1"/>
    <property type="molecule type" value="Genomic_DNA"/>
</dbReference>
<evidence type="ECO:0000313" key="2">
    <source>
        <dbReference type="EMBL" id="MFD2184216.1"/>
    </source>
</evidence>
<dbReference type="Proteomes" id="UP001597314">
    <property type="component" value="Unassembled WGS sequence"/>
</dbReference>
<dbReference type="InterPro" id="IPR035924">
    <property type="entry name" value="FlaG-like_sf"/>
</dbReference>
<comment type="caution">
    <text evidence="2">The sequence shown here is derived from an EMBL/GenBank/DDBJ whole genome shotgun (WGS) entry which is preliminary data.</text>
</comment>
<organism evidence="2 3">
    <name type="scientific">Rhodoplanes azumiensis</name>
    <dbReference type="NCBI Taxonomy" id="1897628"/>
    <lineage>
        <taxon>Bacteria</taxon>
        <taxon>Pseudomonadati</taxon>
        <taxon>Pseudomonadota</taxon>
        <taxon>Alphaproteobacteria</taxon>
        <taxon>Hyphomicrobiales</taxon>
        <taxon>Nitrobacteraceae</taxon>
        <taxon>Rhodoplanes</taxon>
    </lineage>
</organism>
<accession>A0ABW5ANH0</accession>
<dbReference type="Gene3D" id="3.30.160.170">
    <property type="entry name" value="FlaG-like"/>
    <property type="match status" value="1"/>
</dbReference>
<keyword evidence="3" id="KW-1185">Reference proteome</keyword>
<evidence type="ECO:0000256" key="1">
    <source>
        <dbReference type="SAM" id="MobiDB-lite"/>
    </source>
</evidence>
<dbReference type="RefSeq" id="WP_378479362.1">
    <property type="nucleotide sequence ID" value="NZ_JBHUIW010000025.1"/>
</dbReference>
<evidence type="ECO:0000313" key="3">
    <source>
        <dbReference type="Proteomes" id="UP001597314"/>
    </source>
</evidence>
<proteinExistence type="predicted"/>
<evidence type="ECO:0008006" key="4">
    <source>
        <dbReference type="Google" id="ProtNLM"/>
    </source>
</evidence>
<reference evidence="3" key="1">
    <citation type="journal article" date="2019" name="Int. J. Syst. Evol. Microbiol.">
        <title>The Global Catalogue of Microorganisms (GCM) 10K type strain sequencing project: providing services to taxonomists for standard genome sequencing and annotation.</title>
        <authorList>
            <consortium name="The Broad Institute Genomics Platform"/>
            <consortium name="The Broad Institute Genome Sequencing Center for Infectious Disease"/>
            <person name="Wu L."/>
            <person name="Ma J."/>
        </authorList>
    </citation>
    <scope>NUCLEOTIDE SEQUENCE [LARGE SCALE GENOMIC DNA]</scope>
    <source>
        <strain evidence="3">CGMCC 1.6774</strain>
    </source>
</reference>
<gene>
    <name evidence="2" type="ORF">ACFSOX_18840</name>
</gene>
<feature type="region of interest" description="Disordered" evidence="1">
    <location>
        <begin position="40"/>
        <end position="74"/>
    </location>
</feature>
<name>A0ABW5ANH0_9BRAD</name>
<protein>
    <recommendedName>
        <fullName evidence="4">Flagellar protein FlaG</fullName>
    </recommendedName>
</protein>
<dbReference type="SUPFAM" id="SSF160214">
    <property type="entry name" value="FlaG-like"/>
    <property type="match status" value="1"/>
</dbReference>